<evidence type="ECO:0000256" key="7">
    <source>
        <dbReference type="ARBA" id="ARBA00022695"/>
    </source>
</evidence>
<dbReference type="Proteomes" id="UP000076983">
    <property type="component" value="Unassembled WGS sequence"/>
</dbReference>
<dbReference type="GO" id="GO:0003887">
    <property type="term" value="F:DNA-directed DNA polymerase activity"/>
    <property type="evidence" value="ECO:0007669"/>
    <property type="project" value="UniProtKB-KW"/>
</dbReference>
<dbReference type="Gene3D" id="3.10.150.10">
    <property type="entry name" value="DNA Polymerase III, subunit A, domain 2"/>
    <property type="match status" value="1"/>
</dbReference>
<feature type="domain" description="DNA polymerase III beta sliding clamp N-terminal" evidence="11">
    <location>
        <begin position="1"/>
        <end position="122"/>
    </location>
</feature>
<name>A0A168RAG0_9BACT</name>
<keyword evidence="6" id="KW-0808">Transferase</keyword>
<dbReference type="InterPro" id="IPR046938">
    <property type="entry name" value="DNA_clamp_sf"/>
</dbReference>
<dbReference type="GO" id="GO:0003677">
    <property type="term" value="F:DNA binding"/>
    <property type="evidence" value="ECO:0007669"/>
    <property type="project" value="UniProtKB-KW"/>
</dbReference>
<evidence type="ECO:0000259" key="12">
    <source>
        <dbReference type="Pfam" id="PF02767"/>
    </source>
</evidence>
<evidence type="ECO:0000256" key="8">
    <source>
        <dbReference type="ARBA" id="ARBA00022705"/>
    </source>
</evidence>
<evidence type="ECO:0000256" key="5">
    <source>
        <dbReference type="ARBA" id="ARBA00022490"/>
    </source>
</evidence>
<comment type="caution">
    <text evidence="13">The sequence shown here is derived from an EMBL/GenBank/DDBJ whole genome shotgun (WGS) entry which is preliminary data.</text>
</comment>
<dbReference type="SUPFAM" id="SSF55979">
    <property type="entry name" value="DNA clamp"/>
    <property type="match status" value="3"/>
</dbReference>
<dbReference type="RefSeq" id="WP_063626269.1">
    <property type="nucleotide sequence ID" value="NZ_LVLH01000040.1"/>
</dbReference>
<dbReference type="GO" id="GO:0005737">
    <property type="term" value="C:cytoplasm"/>
    <property type="evidence" value="ECO:0007669"/>
    <property type="project" value="UniProtKB-SubCell"/>
</dbReference>
<feature type="domain" description="DNA polymerase III beta sliding clamp central" evidence="12">
    <location>
        <begin position="132"/>
        <end position="242"/>
    </location>
</feature>
<gene>
    <name evidence="13" type="primary">dnaN</name>
    <name evidence="13" type="ORF">MGALLINA_04960</name>
</gene>
<comment type="function">
    <text evidence="1">Confers DNA tethering and processivity to DNA polymerases and other proteins. Acts as a clamp, forming a ring around DNA (a reaction catalyzed by the clamp-loading complex) which diffuses in an ATP-independent manner freely and bidirectionally along dsDNA. Initially characterized for its ability to contact the catalytic subunit of DNA polymerase III (Pol III), a complex, multichain enzyme responsible for most of the replicative synthesis in bacteria; Pol III exhibits 3'-5' exonuclease proofreading activity. The beta chain is required for initiation of replication as well as for processivity of DNA replication.</text>
</comment>
<sequence>MKFEIDKKVLDNTLEVVSKFSDPINSIYGLRCILIKVDSDFIEFQATNGSINIIKKLVVDNNKVKVFEKGKFLIHSNIFKNVIKKLSKSILIEKGINDNINIYQGESEYSIATNKIESFPIIEESTNVKYIEIDTNEFKKAIKSVQFAVSNDNNLLYKCINFKFKNNEIRLAASDTYRLAYYQLKVNNIVNDEFDLSILSNNVKDLLPFDVPKKVKLFYNNLKFGINYNNTIITSRIIDQPYKNMEEILNKLTDLEYKITINKDELMDILNKGFVIASTQGGKKIEININSNEFKVSNYQAEIGNSVSKTHNFKLEGRNSLSFEVNFNFIKDAISVFDGEIYLLIDKEIRKILIISKSNENCKQLITPIK</sequence>
<evidence type="ECO:0000256" key="1">
    <source>
        <dbReference type="ARBA" id="ARBA00002266"/>
    </source>
</evidence>
<comment type="subcellular location">
    <subcellularLocation>
        <location evidence="2">Cytoplasm</location>
    </subcellularLocation>
</comment>
<dbReference type="PANTHER" id="PTHR30478:SF0">
    <property type="entry name" value="BETA SLIDING CLAMP"/>
    <property type="match status" value="1"/>
</dbReference>
<keyword evidence="14" id="KW-1185">Reference proteome</keyword>
<keyword evidence="9" id="KW-0239">DNA-directed DNA polymerase</keyword>
<dbReference type="Pfam" id="PF00712">
    <property type="entry name" value="DNA_pol3_beta"/>
    <property type="match status" value="1"/>
</dbReference>
<dbReference type="EMBL" id="LVLH01000040">
    <property type="protein sequence ID" value="OAB48779.1"/>
    <property type="molecule type" value="Genomic_DNA"/>
</dbReference>
<dbReference type="AlphaFoldDB" id="A0A168RAG0"/>
<dbReference type="InterPro" id="IPR022634">
    <property type="entry name" value="DNA_polIII_beta_N"/>
</dbReference>
<evidence type="ECO:0000256" key="9">
    <source>
        <dbReference type="ARBA" id="ARBA00022932"/>
    </source>
</evidence>
<evidence type="ECO:0000256" key="3">
    <source>
        <dbReference type="ARBA" id="ARBA00010752"/>
    </source>
</evidence>
<keyword evidence="10" id="KW-0238">DNA-binding</keyword>
<keyword evidence="7" id="KW-0548">Nucleotidyltransferase</keyword>
<dbReference type="PATRIC" id="fig|29557.3.peg.492"/>
<dbReference type="STRING" id="29557.MGALLINA_04960"/>
<dbReference type="PANTHER" id="PTHR30478">
    <property type="entry name" value="DNA POLYMERASE III SUBUNIT BETA"/>
    <property type="match status" value="1"/>
</dbReference>
<dbReference type="SMART" id="SM00480">
    <property type="entry name" value="POL3Bc"/>
    <property type="match status" value="1"/>
</dbReference>
<evidence type="ECO:0000259" key="11">
    <source>
        <dbReference type="Pfam" id="PF00712"/>
    </source>
</evidence>
<keyword evidence="8" id="KW-0235">DNA replication</keyword>
<dbReference type="InterPro" id="IPR001001">
    <property type="entry name" value="DNA_polIII_beta"/>
</dbReference>
<evidence type="ECO:0000313" key="13">
    <source>
        <dbReference type="EMBL" id="OAB48779.1"/>
    </source>
</evidence>
<protein>
    <submittedName>
        <fullName evidence="13">DNA polymerase III beta subunit</fullName>
    </submittedName>
</protein>
<organism evidence="13 14">
    <name type="scientific">Mycoplasmopsis gallinarum</name>
    <dbReference type="NCBI Taxonomy" id="29557"/>
    <lineage>
        <taxon>Bacteria</taxon>
        <taxon>Bacillati</taxon>
        <taxon>Mycoplasmatota</taxon>
        <taxon>Mycoplasmoidales</taxon>
        <taxon>Metamycoplasmataceae</taxon>
        <taxon>Mycoplasmopsis</taxon>
    </lineage>
</organism>
<reference evidence="13 14" key="1">
    <citation type="submission" date="2016-03" db="EMBL/GenBank/DDBJ databases">
        <title>Genome sequence of Mycoplasma gallinarum strain Mgn_IPT.</title>
        <authorList>
            <person name="Yacoub E."/>
            <person name="Sirand-Pugnet P."/>
            <person name="Barre A."/>
            <person name="Maurier F."/>
            <person name="Blanchard A."/>
            <person name="Ben Abdelmoumen B.M."/>
        </authorList>
    </citation>
    <scope>NUCLEOTIDE SEQUENCE [LARGE SCALE GENOMIC DNA]</scope>
    <source>
        <strain evidence="13 14">Mgn_IPT</strain>
    </source>
</reference>
<dbReference type="Gene3D" id="3.70.10.10">
    <property type="match status" value="1"/>
</dbReference>
<keyword evidence="5" id="KW-0963">Cytoplasm</keyword>
<accession>A0A168RAG0</accession>
<evidence type="ECO:0000313" key="14">
    <source>
        <dbReference type="Proteomes" id="UP000076983"/>
    </source>
</evidence>
<evidence type="ECO:0000256" key="10">
    <source>
        <dbReference type="ARBA" id="ARBA00023125"/>
    </source>
</evidence>
<evidence type="ECO:0000256" key="2">
    <source>
        <dbReference type="ARBA" id="ARBA00004496"/>
    </source>
</evidence>
<dbReference type="GO" id="GO:0008408">
    <property type="term" value="F:3'-5' exonuclease activity"/>
    <property type="evidence" value="ECO:0007669"/>
    <property type="project" value="InterPro"/>
</dbReference>
<evidence type="ECO:0000256" key="6">
    <source>
        <dbReference type="ARBA" id="ARBA00022679"/>
    </source>
</evidence>
<dbReference type="OrthoDB" id="397417at2"/>
<comment type="subunit">
    <text evidence="4">Forms a ring-shaped head-to-tail homodimer around DNA which binds and tethers DNA polymerases and other proteins to the DNA. The DNA replisome complex has a single clamp-loading complex (3 tau and 1 each of delta, delta', psi and chi subunits) which binds 3 Pol III cores (1 core on the leading strand and 2 on the lagging strand) each with a beta sliding clamp dimer. Additional proteins in the replisome are other copies of gamma, psi and chi, Ssb, DNA helicase and RNA primase.</text>
</comment>
<comment type="similarity">
    <text evidence="3">Belongs to the beta sliding clamp family.</text>
</comment>
<dbReference type="Pfam" id="PF02767">
    <property type="entry name" value="DNA_pol3_beta_2"/>
    <property type="match status" value="1"/>
</dbReference>
<dbReference type="GO" id="GO:0009360">
    <property type="term" value="C:DNA polymerase III complex"/>
    <property type="evidence" value="ECO:0007669"/>
    <property type="project" value="InterPro"/>
</dbReference>
<dbReference type="GO" id="GO:0006271">
    <property type="term" value="P:DNA strand elongation involved in DNA replication"/>
    <property type="evidence" value="ECO:0007669"/>
    <property type="project" value="TreeGrafter"/>
</dbReference>
<dbReference type="InterPro" id="IPR022637">
    <property type="entry name" value="DNA_polIII_beta_cen"/>
</dbReference>
<proteinExistence type="inferred from homology"/>
<evidence type="ECO:0000256" key="4">
    <source>
        <dbReference type="ARBA" id="ARBA00011400"/>
    </source>
</evidence>